<feature type="binding site" evidence="5">
    <location>
        <position position="36"/>
    </location>
    <ligand>
        <name>AMP</name>
        <dbReference type="ChEBI" id="CHEBI:456215"/>
    </ligand>
</feature>
<comment type="function">
    <text evidence="5">Catalyzes the reversible transfer of the terminal phosphate group between ATP and AMP. Plays an important role in cellular energy homeostasis and in adenine nucleotide metabolism.</text>
</comment>
<evidence type="ECO:0000256" key="3">
    <source>
        <dbReference type="ARBA" id="ARBA00022741"/>
    </source>
</evidence>
<feature type="binding site" evidence="5">
    <location>
        <begin position="57"/>
        <end position="59"/>
    </location>
    <ligand>
        <name>AMP</name>
        <dbReference type="ChEBI" id="CHEBI:456215"/>
    </ligand>
</feature>
<name>A0A1F4V9W6_UNCKA</name>
<organism evidence="8 9">
    <name type="scientific">candidate division WWE3 bacterium RIFCSPHIGHO2_01_FULL_48_15</name>
    <dbReference type="NCBI Taxonomy" id="1802619"/>
    <lineage>
        <taxon>Bacteria</taxon>
        <taxon>Katanobacteria</taxon>
    </lineage>
</organism>
<dbReference type="PANTHER" id="PTHR23359">
    <property type="entry name" value="NUCLEOTIDE KINASE"/>
    <property type="match status" value="1"/>
</dbReference>
<dbReference type="EMBL" id="MEVC01000025">
    <property type="protein sequence ID" value="OGC53987.1"/>
    <property type="molecule type" value="Genomic_DNA"/>
</dbReference>
<dbReference type="Proteomes" id="UP000179005">
    <property type="component" value="Unassembled WGS sequence"/>
</dbReference>
<feature type="binding site" evidence="5">
    <location>
        <position position="124"/>
    </location>
    <ligand>
        <name>AMP</name>
        <dbReference type="ChEBI" id="CHEBI:456215"/>
    </ligand>
</feature>
<sequence length="177" mass="19874">MRIAIIGATGSGKTTQSQLLARHLSLPIISVGEMLRDLAKKSEPQSKEVQAALSKGKLVSPKLALQLLRQRLLEVDAEKGFILDGMPRTVIEAQQMQKLFSLRHVFHLEADLKVAQKRLLERGREDDTEELISKRFGVYQKEIEPILKFYRQLGILVEIDASATTSEINKKIVSNLS</sequence>
<protein>
    <recommendedName>
        <fullName evidence="5 7">Adenylate kinase</fullName>
        <shortName evidence="5">AK</shortName>
        <ecNumber evidence="5 7">2.7.4.3</ecNumber>
    </recommendedName>
    <alternativeName>
        <fullName evidence="5">ATP-AMP transphosphorylase</fullName>
    </alternativeName>
    <alternativeName>
        <fullName evidence="5">ATP:AMP phosphotransferase</fullName>
    </alternativeName>
    <alternativeName>
        <fullName evidence="5">Adenylate monophosphate kinase</fullName>
    </alternativeName>
</protein>
<keyword evidence="3 5" id="KW-0547">Nucleotide-binding</keyword>
<comment type="subcellular location">
    <subcellularLocation>
        <location evidence="5 7">Cytoplasm</location>
    </subcellularLocation>
</comment>
<dbReference type="STRING" id="1802619.A2797_00450"/>
<dbReference type="GO" id="GO:0044209">
    <property type="term" value="P:AMP salvage"/>
    <property type="evidence" value="ECO:0007669"/>
    <property type="project" value="UniProtKB-UniRule"/>
</dbReference>
<dbReference type="Pfam" id="PF00406">
    <property type="entry name" value="ADK"/>
    <property type="match status" value="1"/>
</dbReference>
<comment type="domain">
    <text evidence="5">Consists of three domains, a large central CORE domain and two small peripheral domains, NMPbind and LID, which undergo movements during catalysis. The LID domain closes over the site of phosphoryl transfer upon ATP binding. Assembling and dissambling the active center during each catalytic cycle provides an effective means to prevent ATP hydrolysis.</text>
</comment>
<dbReference type="EC" id="2.7.4.3" evidence="5 7"/>
<feature type="region of interest" description="NMP" evidence="5">
    <location>
        <begin position="30"/>
        <end position="59"/>
    </location>
</feature>
<evidence type="ECO:0000313" key="8">
    <source>
        <dbReference type="EMBL" id="OGC53987.1"/>
    </source>
</evidence>
<keyword evidence="1 5" id="KW-0808">Transferase</keyword>
<comment type="caution">
    <text evidence="5">Lacks conserved residue(s) required for the propagation of feature annotation.</text>
</comment>
<dbReference type="InterPro" id="IPR027417">
    <property type="entry name" value="P-loop_NTPase"/>
</dbReference>
<comment type="caution">
    <text evidence="8">The sequence shown here is derived from an EMBL/GenBank/DDBJ whole genome shotgun (WGS) entry which is preliminary data.</text>
</comment>
<dbReference type="CDD" id="cd01428">
    <property type="entry name" value="ADK"/>
    <property type="match status" value="1"/>
</dbReference>
<feature type="binding site" evidence="5">
    <location>
        <begin position="10"/>
        <end position="15"/>
    </location>
    <ligand>
        <name>ATP</name>
        <dbReference type="ChEBI" id="CHEBI:30616"/>
    </ligand>
</feature>
<keyword evidence="4 5" id="KW-0418">Kinase</keyword>
<comment type="subunit">
    <text evidence="5 7">Monomer.</text>
</comment>
<dbReference type="PRINTS" id="PR00094">
    <property type="entry name" value="ADENYLTKNASE"/>
</dbReference>
<evidence type="ECO:0000256" key="5">
    <source>
        <dbReference type="HAMAP-Rule" id="MF_00235"/>
    </source>
</evidence>
<dbReference type="AlphaFoldDB" id="A0A1F4V9W6"/>
<dbReference type="GO" id="GO:0005737">
    <property type="term" value="C:cytoplasm"/>
    <property type="evidence" value="ECO:0007669"/>
    <property type="project" value="UniProtKB-SubCell"/>
</dbReference>
<keyword evidence="2 5" id="KW-0545">Nucleotide biosynthesis</keyword>
<gene>
    <name evidence="5" type="primary">adk</name>
    <name evidence="8" type="ORF">A2797_00450</name>
</gene>
<evidence type="ECO:0000313" key="9">
    <source>
        <dbReference type="Proteomes" id="UP000179005"/>
    </source>
</evidence>
<dbReference type="InterPro" id="IPR000850">
    <property type="entry name" value="Adenylat/UMP-CMP_kin"/>
</dbReference>
<evidence type="ECO:0000256" key="1">
    <source>
        <dbReference type="ARBA" id="ARBA00022679"/>
    </source>
</evidence>
<dbReference type="UniPathway" id="UPA00588">
    <property type="reaction ID" value="UER00649"/>
</dbReference>
<keyword evidence="5" id="KW-0963">Cytoplasm</keyword>
<feature type="binding site" evidence="5">
    <location>
        <position position="122"/>
    </location>
    <ligand>
        <name>ATP</name>
        <dbReference type="ChEBI" id="CHEBI:30616"/>
    </ligand>
</feature>
<keyword evidence="5 7" id="KW-0067">ATP-binding</keyword>
<evidence type="ECO:0000256" key="4">
    <source>
        <dbReference type="ARBA" id="ARBA00022777"/>
    </source>
</evidence>
<dbReference type="HAMAP" id="MF_00235">
    <property type="entry name" value="Adenylate_kinase_Adk"/>
    <property type="match status" value="1"/>
</dbReference>
<feature type="binding site" evidence="5">
    <location>
        <position position="163"/>
    </location>
    <ligand>
        <name>ATP</name>
        <dbReference type="ChEBI" id="CHEBI:30616"/>
    </ligand>
</feature>
<dbReference type="GO" id="GO:0004017">
    <property type="term" value="F:AMP kinase activity"/>
    <property type="evidence" value="ECO:0007669"/>
    <property type="project" value="UniProtKB-UniRule"/>
</dbReference>
<feature type="binding site" evidence="5">
    <location>
        <position position="135"/>
    </location>
    <ligand>
        <name>AMP</name>
        <dbReference type="ChEBI" id="CHEBI:456215"/>
    </ligand>
</feature>
<comment type="catalytic activity">
    <reaction evidence="5 7">
        <text>AMP + ATP = 2 ADP</text>
        <dbReference type="Rhea" id="RHEA:12973"/>
        <dbReference type="ChEBI" id="CHEBI:30616"/>
        <dbReference type="ChEBI" id="CHEBI:456215"/>
        <dbReference type="ChEBI" id="CHEBI:456216"/>
        <dbReference type="EC" id="2.7.4.3"/>
    </reaction>
</comment>
<accession>A0A1F4V9W6</accession>
<dbReference type="SUPFAM" id="SSF52540">
    <property type="entry name" value="P-loop containing nucleoside triphosphate hydrolases"/>
    <property type="match status" value="1"/>
</dbReference>
<evidence type="ECO:0000256" key="2">
    <source>
        <dbReference type="ARBA" id="ARBA00022727"/>
    </source>
</evidence>
<evidence type="ECO:0000256" key="7">
    <source>
        <dbReference type="RuleBase" id="RU003331"/>
    </source>
</evidence>
<dbReference type="Gene3D" id="3.40.50.300">
    <property type="entry name" value="P-loop containing nucleotide triphosphate hydrolases"/>
    <property type="match status" value="1"/>
</dbReference>
<comment type="pathway">
    <text evidence="5">Purine metabolism; AMP biosynthesis via salvage pathway; AMP from ADP: step 1/1.</text>
</comment>
<dbReference type="GO" id="GO:0005524">
    <property type="term" value="F:ATP binding"/>
    <property type="evidence" value="ECO:0007669"/>
    <property type="project" value="UniProtKB-UniRule"/>
</dbReference>
<comment type="similarity">
    <text evidence="5 6">Belongs to the adenylate kinase family.</text>
</comment>
<evidence type="ECO:0000256" key="6">
    <source>
        <dbReference type="RuleBase" id="RU003330"/>
    </source>
</evidence>
<proteinExistence type="inferred from homology"/>
<reference evidence="8 9" key="1">
    <citation type="journal article" date="2016" name="Nat. Commun.">
        <title>Thousands of microbial genomes shed light on interconnected biogeochemical processes in an aquifer system.</title>
        <authorList>
            <person name="Anantharaman K."/>
            <person name="Brown C.T."/>
            <person name="Hug L.A."/>
            <person name="Sharon I."/>
            <person name="Castelle C.J."/>
            <person name="Probst A.J."/>
            <person name="Thomas B.C."/>
            <person name="Singh A."/>
            <person name="Wilkins M.J."/>
            <person name="Karaoz U."/>
            <person name="Brodie E.L."/>
            <person name="Williams K.H."/>
            <person name="Hubbard S.S."/>
            <person name="Banfield J.F."/>
        </authorList>
    </citation>
    <scope>NUCLEOTIDE SEQUENCE [LARGE SCALE GENOMIC DNA]</scope>
</reference>